<feature type="signal peptide" evidence="2">
    <location>
        <begin position="1"/>
        <end position="25"/>
    </location>
</feature>
<keyword evidence="2" id="KW-0732">Signal</keyword>
<evidence type="ECO:0000313" key="4">
    <source>
        <dbReference type="Proteomes" id="UP000637695"/>
    </source>
</evidence>
<keyword evidence="1" id="KW-0472">Membrane</keyword>
<proteinExistence type="predicted"/>
<sequence length="71" mass="7780">MKQIPSTLAVAVLLLIAAAWPSVDAWSETSATAHFLVHCLYLCAGGLFGLQTAWWMHRPVTWPAEEARVTS</sequence>
<keyword evidence="1" id="KW-1133">Transmembrane helix</keyword>
<dbReference type="EMBL" id="BMOY01000038">
    <property type="protein sequence ID" value="GGJ11546.1"/>
    <property type="molecule type" value="Genomic_DNA"/>
</dbReference>
<dbReference type="RefSeq" id="WP_188882978.1">
    <property type="nucleotide sequence ID" value="NZ_BMOY01000038.1"/>
</dbReference>
<comment type="caution">
    <text evidence="3">The sequence shown here is derived from an EMBL/GenBank/DDBJ whole genome shotgun (WGS) entry which is preliminary data.</text>
</comment>
<reference evidence="3" key="1">
    <citation type="journal article" date="2014" name="Int. J. Syst. Evol. Microbiol.">
        <title>Complete genome sequence of Corynebacterium casei LMG S-19264T (=DSM 44701T), isolated from a smear-ripened cheese.</title>
        <authorList>
            <consortium name="US DOE Joint Genome Institute (JGI-PGF)"/>
            <person name="Walter F."/>
            <person name="Albersmeier A."/>
            <person name="Kalinowski J."/>
            <person name="Ruckert C."/>
        </authorList>
    </citation>
    <scope>NUCLEOTIDE SEQUENCE</scope>
    <source>
        <strain evidence="3">JCM 18487</strain>
    </source>
</reference>
<dbReference type="Proteomes" id="UP000637695">
    <property type="component" value="Unassembled WGS sequence"/>
</dbReference>
<reference evidence="3" key="2">
    <citation type="submission" date="2020-09" db="EMBL/GenBank/DDBJ databases">
        <authorList>
            <person name="Sun Q."/>
            <person name="Ohkuma M."/>
        </authorList>
    </citation>
    <scope>NUCLEOTIDE SEQUENCE</scope>
    <source>
        <strain evidence="3">JCM 18487</strain>
    </source>
</reference>
<name>A0A917KFF7_9BACL</name>
<feature type="chain" id="PRO_5037081425" evidence="2">
    <location>
        <begin position="26"/>
        <end position="71"/>
    </location>
</feature>
<evidence type="ECO:0000256" key="2">
    <source>
        <dbReference type="SAM" id="SignalP"/>
    </source>
</evidence>
<dbReference type="AlphaFoldDB" id="A0A917KFF7"/>
<keyword evidence="4" id="KW-1185">Reference proteome</keyword>
<accession>A0A917KFF7</accession>
<evidence type="ECO:0000313" key="3">
    <source>
        <dbReference type="EMBL" id="GGJ11546.1"/>
    </source>
</evidence>
<organism evidence="3 4">
    <name type="scientific">Alicyclobacillus cellulosilyticus</name>
    <dbReference type="NCBI Taxonomy" id="1003997"/>
    <lineage>
        <taxon>Bacteria</taxon>
        <taxon>Bacillati</taxon>
        <taxon>Bacillota</taxon>
        <taxon>Bacilli</taxon>
        <taxon>Bacillales</taxon>
        <taxon>Alicyclobacillaceae</taxon>
        <taxon>Alicyclobacillus</taxon>
    </lineage>
</organism>
<feature type="transmembrane region" description="Helical" evidence="1">
    <location>
        <begin position="35"/>
        <end position="56"/>
    </location>
</feature>
<protein>
    <submittedName>
        <fullName evidence="3">Uncharacterized protein</fullName>
    </submittedName>
</protein>
<evidence type="ECO:0000256" key="1">
    <source>
        <dbReference type="SAM" id="Phobius"/>
    </source>
</evidence>
<gene>
    <name evidence="3" type="ORF">GCM10010885_21090</name>
</gene>
<keyword evidence="1" id="KW-0812">Transmembrane</keyword>